<dbReference type="EMBL" id="QHKI01000005">
    <property type="protein sequence ID" value="RSM87881.1"/>
    <property type="molecule type" value="Genomic_DNA"/>
</dbReference>
<gene>
    <name evidence="2" type="ORF">DMH04_09140</name>
</gene>
<dbReference type="Proteomes" id="UP000287547">
    <property type="component" value="Unassembled WGS sequence"/>
</dbReference>
<proteinExistence type="predicted"/>
<protein>
    <submittedName>
        <fullName evidence="2">Uncharacterized protein</fullName>
    </submittedName>
</protein>
<evidence type="ECO:0000313" key="3">
    <source>
        <dbReference type="Proteomes" id="UP000287547"/>
    </source>
</evidence>
<dbReference type="AlphaFoldDB" id="A0A428ZIS2"/>
<evidence type="ECO:0000313" key="2">
    <source>
        <dbReference type="EMBL" id="RSM87881.1"/>
    </source>
</evidence>
<sequence>MTEFEDYLEFEDESYVPNGELEFEDESAQHEDYVSGMLSSVLGGEAAGPLSEQEELEFANRLLEVNSEEELEEFIRDVFKKAVRKAVSFAKSPVGRKLGGALKSVARRALPVVGGAIGSWVAPGVGTAIGTKLGSMASRLFEFENEAAAQELEFEMARRVVQISASAARNAAAAGRGVDPRQAAQRALIAATRRHAPAALPSRRGRGRRPYPPRHRMRPRFGYGVPYGYPVEVHTNGAEPDGVDEQDGTTGKWVRQGRNIVIHGA</sequence>
<feature type="region of interest" description="Disordered" evidence="1">
    <location>
        <begin position="194"/>
        <end position="219"/>
    </location>
</feature>
<feature type="compositionally biased region" description="Basic residues" evidence="1">
    <location>
        <begin position="203"/>
        <end position="219"/>
    </location>
</feature>
<evidence type="ECO:0000256" key="1">
    <source>
        <dbReference type="SAM" id="MobiDB-lite"/>
    </source>
</evidence>
<accession>A0A428ZIS2</accession>
<comment type="caution">
    <text evidence="2">The sequence shown here is derived from an EMBL/GenBank/DDBJ whole genome shotgun (WGS) entry which is preliminary data.</text>
</comment>
<reference evidence="2 3" key="1">
    <citation type="submission" date="2018-05" db="EMBL/GenBank/DDBJ databases">
        <title>Evolution of GPA BGCs.</title>
        <authorList>
            <person name="Waglechner N."/>
            <person name="Wright G.D."/>
        </authorList>
    </citation>
    <scope>NUCLEOTIDE SEQUENCE [LARGE SCALE GENOMIC DNA]</scope>
    <source>
        <strain evidence="2 3">A82846</strain>
    </source>
</reference>
<name>A0A428ZIS2_KIBAR</name>
<organism evidence="2 3">
    <name type="scientific">Kibdelosporangium aridum</name>
    <dbReference type="NCBI Taxonomy" id="2030"/>
    <lineage>
        <taxon>Bacteria</taxon>
        <taxon>Bacillati</taxon>
        <taxon>Actinomycetota</taxon>
        <taxon>Actinomycetes</taxon>
        <taxon>Pseudonocardiales</taxon>
        <taxon>Pseudonocardiaceae</taxon>
        <taxon>Kibdelosporangium</taxon>
    </lineage>
</organism>